<comment type="caution">
    <text evidence="1">The sequence shown here is derived from an EMBL/GenBank/DDBJ whole genome shotgun (WGS) entry which is preliminary data.</text>
</comment>
<reference evidence="1" key="1">
    <citation type="submission" date="2021-06" db="EMBL/GenBank/DDBJ databases">
        <authorList>
            <person name="Kallberg Y."/>
            <person name="Tangrot J."/>
            <person name="Rosling A."/>
        </authorList>
    </citation>
    <scope>NUCLEOTIDE SEQUENCE</scope>
    <source>
        <strain evidence="1">IL203A</strain>
    </source>
</reference>
<dbReference type="EMBL" id="CAJVPU010048528">
    <property type="protein sequence ID" value="CAG8755779.1"/>
    <property type="molecule type" value="Genomic_DNA"/>
</dbReference>
<accession>A0ACA9QQD2</accession>
<evidence type="ECO:0000313" key="2">
    <source>
        <dbReference type="Proteomes" id="UP000789702"/>
    </source>
</evidence>
<keyword evidence="2" id="KW-1185">Reference proteome</keyword>
<organism evidence="1 2">
    <name type="scientific">Dentiscutata heterogama</name>
    <dbReference type="NCBI Taxonomy" id="1316150"/>
    <lineage>
        <taxon>Eukaryota</taxon>
        <taxon>Fungi</taxon>
        <taxon>Fungi incertae sedis</taxon>
        <taxon>Mucoromycota</taxon>
        <taxon>Glomeromycotina</taxon>
        <taxon>Glomeromycetes</taxon>
        <taxon>Diversisporales</taxon>
        <taxon>Gigasporaceae</taxon>
        <taxon>Dentiscutata</taxon>
    </lineage>
</organism>
<dbReference type="Proteomes" id="UP000789702">
    <property type="component" value="Unassembled WGS sequence"/>
</dbReference>
<feature type="non-terminal residue" evidence="1">
    <location>
        <position position="1"/>
    </location>
</feature>
<protein>
    <submittedName>
        <fullName evidence="1">1747_t:CDS:1</fullName>
    </submittedName>
</protein>
<proteinExistence type="predicted"/>
<evidence type="ECO:0000313" key="1">
    <source>
        <dbReference type="EMBL" id="CAG8755779.1"/>
    </source>
</evidence>
<name>A0ACA9QQD2_9GLOM</name>
<gene>
    <name evidence="1" type="ORF">DHETER_LOCUS14936</name>
</gene>
<sequence>LTFSDDFEHLKIEKQIIRKANICDKIKNIIYFIIYNTEEKLYMIIINKVACLYAISLINYENKDNKVKIIAVKRFFDMVEFYQSKEEANKKAEYIKEK</sequence>